<evidence type="ECO:0000259" key="1">
    <source>
        <dbReference type="Pfam" id="PF09407"/>
    </source>
</evidence>
<proteinExistence type="predicted"/>
<dbReference type="AlphaFoldDB" id="A0A7D4Q810"/>
<dbReference type="Proteomes" id="UP000502498">
    <property type="component" value="Chromosome"/>
</dbReference>
<dbReference type="InterPro" id="IPR018547">
    <property type="entry name" value="AbiEi_C"/>
</dbReference>
<dbReference type="Pfam" id="PF09407">
    <property type="entry name" value="AbiEi_1"/>
    <property type="match status" value="1"/>
</dbReference>
<reference evidence="2 3" key="1">
    <citation type="submission" date="2020-05" db="EMBL/GenBank/DDBJ databases">
        <title>Strain PA2F3 complete genome.</title>
        <authorList>
            <person name="Kim Y.-S."/>
            <person name="Kim S.-J."/>
            <person name="Jung H.-k."/>
            <person name="Kim S.-E."/>
            <person name="Kim K.-H."/>
        </authorList>
    </citation>
    <scope>NUCLEOTIDE SEQUENCE [LARGE SCALE GENOMIC DNA]</scope>
    <source>
        <strain evidence="2 3">PA2F3</strain>
    </source>
</reference>
<name>A0A7D4Q810_9MICO</name>
<evidence type="ECO:0000313" key="2">
    <source>
        <dbReference type="EMBL" id="QKJ19479.1"/>
    </source>
</evidence>
<organism evidence="2 3">
    <name type="scientific">Microbacterium hominis</name>
    <dbReference type="NCBI Taxonomy" id="162426"/>
    <lineage>
        <taxon>Bacteria</taxon>
        <taxon>Bacillati</taxon>
        <taxon>Actinomycetota</taxon>
        <taxon>Actinomycetes</taxon>
        <taxon>Micrococcales</taxon>
        <taxon>Microbacteriaceae</taxon>
        <taxon>Microbacterium</taxon>
    </lineage>
</organism>
<sequence>MASHLLYFADDRLSVAELSAACLDGDLYGLGEAYIPGDAVETRALRAGSLRPLLGDNLAATHASAAWVHGALDDPPARHSVQRAVPKRLHHVIGRRTIYRDPHIGEADLEVHCGARVTTPARTLADLARTADAVDDLVAARMAAAFPDAVAAAISWLEAAPVLPHKRRALSLLRDQFTTR</sequence>
<evidence type="ECO:0000313" key="3">
    <source>
        <dbReference type="Proteomes" id="UP000502498"/>
    </source>
</evidence>
<protein>
    <recommendedName>
        <fullName evidence="1">AbiEi antitoxin C-terminal domain-containing protein</fullName>
    </recommendedName>
</protein>
<accession>A0A7D4Q810</accession>
<dbReference type="RefSeq" id="WP_172989918.1">
    <property type="nucleotide sequence ID" value="NZ_CP054038.1"/>
</dbReference>
<dbReference type="EMBL" id="CP054038">
    <property type="protein sequence ID" value="QKJ19479.1"/>
    <property type="molecule type" value="Genomic_DNA"/>
</dbReference>
<gene>
    <name evidence="2" type="ORF">HQM25_08970</name>
</gene>
<feature type="domain" description="AbiEi antitoxin C-terminal" evidence="1">
    <location>
        <begin position="55"/>
        <end position="138"/>
    </location>
</feature>